<sequence>MAEFDEMYRQKIATFLRAFYSARFARDDNVPCEIEPGLYLGSIGVAFNKDALKQRNITHILTVAKSLDPAYPNEFICKKIEVLDNPDTNIEQYFDECISFIEDARKAGGGVLVHCFAGRSRSVTIIVAYLMKVRSMSLSDALDLVRSKRPQIAPNHGFLLQLQKFERSLQEKRDAKD</sequence>
<dbReference type="SUPFAM" id="SSF52799">
    <property type="entry name" value="(Phosphotyrosine protein) phosphatases II"/>
    <property type="match status" value="1"/>
</dbReference>
<comment type="catalytic activity">
    <reaction evidence="10">
        <text>O-phospho-L-tyrosyl-[protein] + H2O = L-tyrosyl-[protein] + phosphate</text>
        <dbReference type="Rhea" id="RHEA:10684"/>
        <dbReference type="Rhea" id="RHEA-COMP:10136"/>
        <dbReference type="Rhea" id="RHEA-COMP:20101"/>
        <dbReference type="ChEBI" id="CHEBI:15377"/>
        <dbReference type="ChEBI" id="CHEBI:43474"/>
        <dbReference type="ChEBI" id="CHEBI:46858"/>
        <dbReference type="ChEBI" id="CHEBI:61978"/>
        <dbReference type="EC" id="3.1.3.48"/>
    </reaction>
</comment>
<dbReference type="InterPro" id="IPR000340">
    <property type="entry name" value="Dual-sp_phosphatase_cat-dom"/>
</dbReference>
<accession>W1PW54</accession>
<dbReference type="SMART" id="SM00404">
    <property type="entry name" value="PTPc_motif"/>
    <property type="match status" value="1"/>
</dbReference>
<evidence type="ECO:0000313" key="14">
    <source>
        <dbReference type="Proteomes" id="UP000017836"/>
    </source>
</evidence>
<evidence type="ECO:0000256" key="8">
    <source>
        <dbReference type="ARBA" id="ARBA00047761"/>
    </source>
</evidence>
<keyword evidence="6" id="KW-0904">Protein phosphatase</keyword>
<keyword evidence="7" id="KW-0539">Nucleus</keyword>
<dbReference type="HOGENOM" id="CLU_027074_11_5_1"/>
<evidence type="ECO:0000256" key="9">
    <source>
        <dbReference type="ARBA" id="ARBA00048336"/>
    </source>
</evidence>
<dbReference type="GO" id="GO:0005634">
    <property type="term" value="C:nucleus"/>
    <property type="evidence" value="ECO:0007669"/>
    <property type="project" value="UniProtKB-SubCell"/>
</dbReference>
<dbReference type="GO" id="GO:0043409">
    <property type="term" value="P:negative regulation of MAPK cascade"/>
    <property type="evidence" value="ECO:0000318"/>
    <property type="project" value="GO_Central"/>
</dbReference>
<dbReference type="Gene3D" id="3.90.190.10">
    <property type="entry name" value="Protein tyrosine phosphatase superfamily"/>
    <property type="match status" value="1"/>
</dbReference>
<dbReference type="AlphaFoldDB" id="W1PW54"/>
<dbReference type="STRING" id="13333.W1PW54"/>
<feature type="domain" description="Tyrosine specific protein phosphatases" evidence="12">
    <location>
        <begin position="92"/>
        <end position="152"/>
    </location>
</feature>
<dbReference type="GO" id="GO:0005737">
    <property type="term" value="C:cytoplasm"/>
    <property type="evidence" value="ECO:0000318"/>
    <property type="project" value="GO_Central"/>
</dbReference>
<keyword evidence="14" id="KW-1185">Reference proteome</keyword>
<dbReference type="GO" id="GO:0008330">
    <property type="term" value="F:protein tyrosine/threonine phosphatase activity"/>
    <property type="evidence" value="ECO:0000318"/>
    <property type="project" value="GO_Central"/>
</dbReference>
<dbReference type="OrthoDB" id="10252009at2759"/>
<evidence type="ECO:0000259" key="12">
    <source>
        <dbReference type="PROSITE" id="PS50056"/>
    </source>
</evidence>
<evidence type="ECO:0000256" key="5">
    <source>
        <dbReference type="ARBA" id="ARBA00022801"/>
    </source>
</evidence>
<keyword evidence="4" id="KW-0963">Cytoplasm</keyword>
<evidence type="ECO:0000256" key="10">
    <source>
        <dbReference type="ARBA" id="ARBA00051722"/>
    </source>
</evidence>
<feature type="domain" description="Tyrosine-protein phosphatase" evidence="11">
    <location>
        <begin position="30"/>
        <end position="171"/>
    </location>
</feature>
<dbReference type="GO" id="GO:0034051">
    <property type="term" value="P:negative regulation of plant-type hypersensitive response"/>
    <property type="evidence" value="ECO:0007669"/>
    <property type="project" value="EnsemblPlants"/>
</dbReference>
<evidence type="ECO:0000256" key="2">
    <source>
        <dbReference type="ARBA" id="ARBA00004496"/>
    </source>
</evidence>
<comment type="catalytic activity">
    <reaction evidence="9">
        <text>O-phospho-L-threonyl-[protein] + H2O = L-threonyl-[protein] + phosphate</text>
        <dbReference type="Rhea" id="RHEA:47004"/>
        <dbReference type="Rhea" id="RHEA-COMP:11060"/>
        <dbReference type="Rhea" id="RHEA-COMP:11605"/>
        <dbReference type="ChEBI" id="CHEBI:15377"/>
        <dbReference type="ChEBI" id="CHEBI:30013"/>
        <dbReference type="ChEBI" id="CHEBI:43474"/>
        <dbReference type="ChEBI" id="CHEBI:61977"/>
        <dbReference type="EC" id="3.1.3.16"/>
    </reaction>
</comment>
<proteinExistence type="inferred from homology"/>
<dbReference type="Pfam" id="PF00782">
    <property type="entry name" value="DSPc"/>
    <property type="match status" value="1"/>
</dbReference>
<dbReference type="InterPro" id="IPR020422">
    <property type="entry name" value="TYR_PHOSPHATASE_DUAL_dom"/>
</dbReference>
<dbReference type="OMA" id="CAYLMWK"/>
<dbReference type="PANTHER" id="PTHR10159:SF511">
    <property type="entry name" value="DUAL SPECIFICITY PROTEIN PHOSPHATASE 1"/>
    <property type="match status" value="1"/>
</dbReference>
<evidence type="ECO:0000256" key="7">
    <source>
        <dbReference type="ARBA" id="ARBA00023242"/>
    </source>
</evidence>
<dbReference type="KEGG" id="atr:18440566"/>
<evidence type="ECO:0000256" key="1">
    <source>
        <dbReference type="ARBA" id="ARBA00004123"/>
    </source>
</evidence>
<dbReference type="CDD" id="cd14498">
    <property type="entry name" value="DSP"/>
    <property type="match status" value="1"/>
</dbReference>
<dbReference type="PANTHER" id="PTHR10159">
    <property type="entry name" value="DUAL SPECIFICITY PROTEIN PHOSPHATASE"/>
    <property type="match status" value="1"/>
</dbReference>
<reference evidence="14" key="1">
    <citation type="journal article" date="2013" name="Science">
        <title>The Amborella genome and the evolution of flowering plants.</title>
        <authorList>
            <consortium name="Amborella Genome Project"/>
        </authorList>
    </citation>
    <scope>NUCLEOTIDE SEQUENCE [LARGE SCALE GENOMIC DNA]</scope>
</reference>
<dbReference type="SMART" id="SM00195">
    <property type="entry name" value="DSPc"/>
    <property type="match status" value="1"/>
</dbReference>
<dbReference type="GO" id="GO:0004860">
    <property type="term" value="F:protein kinase inhibitor activity"/>
    <property type="evidence" value="ECO:0007669"/>
    <property type="project" value="EnsemblPlants"/>
</dbReference>
<gene>
    <name evidence="13" type="ORF">AMTR_s00025p00081070</name>
</gene>
<dbReference type="EMBL" id="KI392614">
    <property type="protein sequence ID" value="ERN12348.1"/>
    <property type="molecule type" value="Genomic_DNA"/>
</dbReference>
<name>W1PW54_AMBTC</name>
<protein>
    <submittedName>
        <fullName evidence="13">Uncharacterized protein</fullName>
    </submittedName>
</protein>
<evidence type="ECO:0000313" key="13">
    <source>
        <dbReference type="EMBL" id="ERN12348.1"/>
    </source>
</evidence>
<dbReference type="GO" id="GO:0007165">
    <property type="term" value="P:signal transduction"/>
    <property type="evidence" value="ECO:0000318"/>
    <property type="project" value="GO_Central"/>
</dbReference>
<dbReference type="InterPro" id="IPR003595">
    <property type="entry name" value="Tyr_Pase_cat"/>
</dbReference>
<dbReference type="GO" id="GO:0017017">
    <property type="term" value="F:MAP kinase tyrosine/serine/threonine phosphatase activity"/>
    <property type="evidence" value="ECO:0000318"/>
    <property type="project" value="GO_Central"/>
</dbReference>
<dbReference type="GO" id="GO:0033550">
    <property type="term" value="F:MAP kinase tyrosine phosphatase activity"/>
    <property type="evidence" value="ECO:0000318"/>
    <property type="project" value="GO_Central"/>
</dbReference>
<dbReference type="GO" id="GO:0004722">
    <property type="term" value="F:protein serine/threonine phosphatase activity"/>
    <property type="evidence" value="ECO:0007669"/>
    <property type="project" value="UniProtKB-EC"/>
</dbReference>
<dbReference type="Proteomes" id="UP000017836">
    <property type="component" value="Unassembled WGS sequence"/>
</dbReference>
<comment type="subcellular location">
    <subcellularLocation>
        <location evidence="2">Cytoplasm</location>
    </subcellularLocation>
    <subcellularLocation>
        <location evidence="1">Nucleus</location>
    </subcellularLocation>
</comment>
<evidence type="ECO:0000256" key="3">
    <source>
        <dbReference type="ARBA" id="ARBA00008601"/>
    </source>
</evidence>
<keyword evidence="5" id="KW-0378">Hydrolase</keyword>
<dbReference type="Gramene" id="ERN12348">
    <property type="protein sequence ID" value="ERN12348"/>
    <property type="gene ID" value="AMTR_s00025p00081070"/>
</dbReference>
<dbReference type="PROSITE" id="PS50056">
    <property type="entry name" value="TYR_PHOSPHATASE_2"/>
    <property type="match status" value="1"/>
</dbReference>
<dbReference type="InterPro" id="IPR029021">
    <property type="entry name" value="Prot-tyrosine_phosphatase-like"/>
</dbReference>
<dbReference type="InterPro" id="IPR000387">
    <property type="entry name" value="Tyr_Pase_dom"/>
</dbReference>
<dbReference type="GO" id="GO:0010193">
    <property type="term" value="P:response to ozone"/>
    <property type="evidence" value="ECO:0007669"/>
    <property type="project" value="EnsemblPlants"/>
</dbReference>
<comment type="catalytic activity">
    <reaction evidence="8">
        <text>O-phospho-L-seryl-[protein] + H2O = L-seryl-[protein] + phosphate</text>
        <dbReference type="Rhea" id="RHEA:20629"/>
        <dbReference type="Rhea" id="RHEA-COMP:9863"/>
        <dbReference type="Rhea" id="RHEA-COMP:11604"/>
        <dbReference type="ChEBI" id="CHEBI:15377"/>
        <dbReference type="ChEBI" id="CHEBI:29999"/>
        <dbReference type="ChEBI" id="CHEBI:43474"/>
        <dbReference type="ChEBI" id="CHEBI:83421"/>
        <dbReference type="EC" id="3.1.3.16"/>
    </reaction>
</comment>
<evidence type="ECO:0000256" key="4">
    <source>
        <dbReference type="ARBA" id="ARBA00022490"/>
    </source>
</evidence>
<evidence type="ECO:0000256" key="6">
    <source>
        <dbReference type="ARBA" id="ARBA00022912"/>
    </source>
</evidence>
<dbReference type="FunFam" id="3.90.190.10:FF:000056">
    <property type="entry name" value="Dual specificity phosphatase 12"/>
    <property type="match status" value="1"/>
</dbReference>
<comment type="similarity">
    <text evidence="3">Belongs to the protein-tyrosine phosphatase family. Non-receptor class dual specificity subfamily.</text>
</comment>
<dbReference type="PROSITE" id="PS50054">
    <property type="entry name" value="TYR_PHOSPHATASE_DUAL"/>
    <property type="match status" value="1"/>
</dbReference>
<dbReference type="GO" id="GO:0034599">
    <property type="term" value="P:cellular response to oxidative stress"/>
    <property type="evidence" value="ECO:0007669"/>
    <property type="project" value="EnsemblPlants"/>
</dbReference>
<organism evidence="13 14">
    <name type="scientific">Amborella trichopoda</name>
    <dbReference type="NCBI Taxonomy" id="13333"/>
    <lineage>
        <taxon>Eukaryota</taxon>
        <taxon>Viridiplantae</taxon>
        <taxon>Streptophyta</taxon>
        <taxon>Embryophyta</taxon>
        <taxon>Tracheophyta</taxon>
        <taxon>Spermatophyta</taxon>
        <taxon>Magnoliopsida</taxon>
        <taxon>Amborellales</taxon>
        <taxon>Amborellaceae</taxon>
        <taxon>Amborella</taxon>
    </lineage>
</organism>
<dbReference type="eggNOG" id="KOG1716">
    <property type="taxonomic scope" value="Eukaryota"/>
</dbReference>
<evidence type="ECO:0000259" key="11">
    <source>
        <dbReference type="PROSITE" id="PS50054"/>
    </source>
</evidence>